<dbReference type="AlphaFoldDB" id="A0A078J4E3"/>
<reference evidence="2" key="3">
    <citation type="submission" date="2021-01" db="EMBL/GenBank/DDBJ databases">
        <authorList>
            <consortium name="Genoscope - CEA"/>
            <person name="William W."/>
        </authorList>
    </citation>
    <scope>NUCLEOTIDE SEQUENCE</scope>
</reference>
<evidence type="ECO:0000313" key="3">
    <source>
        <dbReference type="EMBL" id="CDY61051.1"/>
    </source>
</evidence>
<dbReference type="EMBL" id="HG994373">
    <property type="protein sequence ID" value="CAF1768232.1"/>
    <property type="molecule type" value="Genomic_DNA"/>
</dbReference>
<keyword evidence="4" id="KW-1185">Reference proteome</keyword>
<dbReference type="EMBL" id="LK033949">
    <property type="protein sequence ID" value="CDY61051.1"/>
    <property type="molecule type" value="Genomic_DNA"/>
</dbReference>
<reference evidence="3 4" key="1">
    <citation type="journal article" date="2014" name="Science">
        <title>Plant genetics. Early allopolyploid evolution in the post-Neolithic Brassica napus oilseed genome.</title>
        <authorList>
            <person name="Chalhoub B."/>
            <person name="Denoeud F."/>
            <person name="Liu S."/>
            <person name="Parkin I.A."/>
            <person name="Tang H."/>
            <person name="Wang X."/>
            <person name="Chiquet J."/>
            <person name="Belcram H."/>
            <person name="Tong C."/>
            <person name="Samans B."/>
            <person name="Correa M."/>
            <person name="Da Silva C."/>
            <person name="Just J."/>
            <person name="Falentin C."/>
            <person name="Koh C.S."/>
            <person name="Le Clainche I."/>
            <person name="Bernard M."/>
            <person name="Bento P."/>
            <person name="Noel B."/>
            <person name="Labadie K."/>
            <person name="Alberti A."/>
            <person name="Charles M."/>
            <person name="Arnaud D."/>
            <person name="Guo H."/>
            <person name="Daviaud C."/>
            <person name="Alamery S."/>
            <person name="Jabbari K."/>
            <person name="Zhao M."/>
            <person name="Edger P.P."/>
            <person name="Chelaifa H."/>
            <person name="Tack D."/>
            <person name="Lassalle G."/>
            <person name="Mestiri I."/>
            <person name="Schnel N."/>
            <person name="Le Paslier M.C."/>
            <person name="Fan G."/>
            <person name="Renault V."/>
            <person name="Bayer P.E."/>
            <person name="Golicz A.A."/>
            <person name="Manoli S."/>
            <person name="Lee T.H."/>
            <person name="Thi V.H."/>
            <person name="Chalabi S."/>
            <person name="Hu Q."/>
            <person name="Fan C."/>
            <person name="Tollenaere R."/>
            <person name="Lu Y."/>
            <person name="Battail C."/>
            <person name="Shen J."/>
            <person name="Sidebottom C.H."/>
            <person name="Wang X."/>
            <person name="Canaguier A."/>
            <person name="Chauveau A."/>
            <person name="Berard A."/>
            <person name="Deniot G."/>
            <person name="Guan M."/>
            <person name="Liu Z."/>
            <person name="Sun F."/>
            <person name="Lim Y.P."/>
            <person name="Lyons E."/>
            <person name="Town C.D."/>
            <person name="Bancroft I."/>
            <person name="Wang X."/>
            <person name="Meng J."/>
            <person name="Ma J."/>
            <person name="Pires J.C."/>
            <person name="King G.J."/>
            <person name="Brunel D."/>
            <person name="Delourme R."/>
            <person name="Renard M."/>
            <person name="Aury J.M."/>
            <person name="Adams K.L."/>
            <person name="Batley J."/>
            <person name="Snowdon R.J."/>
            <person name="Tost J."/>
            <person name="Edwards D."/>
            <person name="Zhou Y."/>
            <person name="Hua W."/>
            <person name="Sharpe A.G."/>
            <person name="Paterson A.H."/>
            <person name="Guan C."/>
            <person name="Wincker P."/>
        </authorList>
    </citation>
    <scope>NUCLEOTIDE SEQUENCE [LARGE SCALE GENOMIC DNA]</scope>
    <source>
        <strain evidence="4">cv. Darmor-bzh</strain>
    </source>
</reference>
<organism evidence="3 4">
    <name type="scientific">Brassica napus</name>
    <name type="common">Rape</name>
    <dbReference type="NCBI Taxonomy" id="3708"/>
    <lineage>
        <taxon>Eukaryota</taxon>
        <taxon>Viridiplantae</taxon>
        <taxon>Streptophyta</taxon>
        <taxon>Embryophyta</taxon>
        <taxon>Tracheophyta</taxon>
        <taxon>Spermatophyta</taxon>
        <taxon>Magnoliopsida</taxon>
        <taxon>eudicotyledons</taxon>
        <taxon>Gunneridae</taxon>
        <taxon>Pentapetalae</taxon>
        <taxon>rosids</taxon>
        <taxon>malvids</taxon>
        <taxon>Brassicales</taxon>
        <taxon>Brassicaceae</taxon>
        <taxon>Brassiceae</taxon>
        <taxon>Brassica</taxon>
    </lineage>
</organism>
<proteinExistence type="predicted"/>
<dbReference type="Proteomes" id="UP001295469">
    <property type="component" value="Chromosome C09"/>
</dbReference>
<dbReference type="Proteomes" id="UP000028999">
    <property type="component" value="Unassembled WGS sequence"/>
</dbReference>
<dbReference type="Gramene" id="CDY61051">
    <property type="protein sequence ID" value="CDY61051"/>
    <property type="gene ID" value="GSBRNA2T00030486001"/>
</dbReference>
<dbReference type="PaxDb" id="3708-A0A078J4E3"/>
<feature type="region of interest" description="Disordered" evidence="1">
    <location>
        <begin position="1"/>
        <end position="25"/>
    </location>
</feature>
<evidence type="ECO:0000313" key="4">
    <source>
        <dbReference type="Proteomes" id="UP000028999"/>
    </source>
</evidence>
<protein>
    <submittedName>
        <fullName evidence="2">(rape) hypothetical protein</fullName>
    </submittedName>
    <submittedName>
        <fullName evidence="3">BnaCnng37260D protein</fullName>
    </submittedName>
</protein>
<evidence type="ECO:0000313" key="2">
    <source>
        <dbReference type="EMBL" id="CAF1768232.1"/>
    </source>
</evidence>
<name>A0A078J4E3_BRANA</name>
<sequence>MAAGHSVGGFSEGLEGGSGAGLEHPAREASLVPRFEATVFIDGGGSSLPHVFFP</sequence>
<reference evidence="3" key="2">
    <citation type="submission" date="2014-06" db="EMBL/GenBank/DDBJ databases">
        <authorList>
            <person name="Genoscope - CEA"/>
        </authorList>
    </citation>
    <scope>NUCLEOTIDE SEQUENCE</scope>
</reference>
<evidence type="ECO:0000256" key="1">
    <source>
        <dbReference type="SAM" id="MobiDB-lite"/>
    </source>
</evidence>
<accession>A0A078J4E3</accession>
<gene>
    <name evidence="3" type="primary">BnaCnng37260D</name>
    <name evidence="2" type="ORF">DARMORV10_C09P50430.1</name>
    <name evidence="3" type="ORF">GSBRNA2T00030486001</name>
</gene>
<feature type="compositionally biased region" description="Gly residues" evidence="1">
    <location>
        <begin position="1"/>
        <end position="20"/>
    </location>
</feature>